<evidence type="ECO:0000256" key="3">
    <source>
        <dbReference type="ARBA" id="ARBA00010441"/>
    </source>
</evidence>
<evidence type="ECO:0000256" key="11">
    <source>
        <dbReference type="ARBA" id="ARBA00023136"/>
    </source>
</evidence>
<dbReference type="InterPro" id="IPR050324">
    <property type="entry name" value="CDP-alcohol_PTase-I"/>
</dbReference>
<gene>
    <name evidence="18" type="primary">pgsA</name>
    <name evidence="18" type="ORF">RQL38_02370</name>
</gene>
<dbReference type="Gene3D" id="1.20.120.1760">
    <property type="match status" value="1"/>
</dbReference>
<organism evidence="18 19">
    <name type="scientific">Candidatus Legionella polyplacis</name>
    <dbReference type="NCBI Taxonomy" id="2005262"/>
    <lineage>
        <taxon>Bacteria</taxon>
        <taxon>Pseudomonadati</taxon>
        <taxon>Pseudomonadota</taxon>
        <taxon>Gammaproteobacteria</taxon>
        <taxon>Legionellales</taxon>
        <taxon>Legionellaceae</taxon>
        <taxon>Legionella</taxon>
    </lineage>
</organism>
<protein>
    <recommendedName>
        <fullName evidence="5 15">CDP-diacylglycerol--glycerol-3-phosphate 3-phosphatidyltransferase</fullName>
        <ecNumber evidence="4 15">2.7.8.5</ecNumber>
    </recommendedName>
</protein>
<evidence type="ECO:0000256" key="12">
    <source>
        <dbReference type="ARBA" id="ARBA00023209"/>
    </source>
</evidence>
<evidence type="ECO:0000256" key="4">
    <source>
        <dbReference type="ARBA" id="ARBA00013170"/>
    </source>
</evidence>
<evidence type="ECO:0000256" key="2">
    <source>
        <dbReference type="ARBA" id="ARBA00005042"/>
    </source>
</evidence>
<evidence type="ECO:0000256" key="17">
    <source>
        <dbReference type="SAM" id="Phobius"/>
    </source>
</evidence>
<evidence type="ECO:0000256" key="15">
    <source>
        <dbReference type="NCBIfam" id="TIGR00560"/>
    </source>
</evidence>
<comment type="pathway">
    <text evidence="2">Phospholipid metabolism; phosphatidylglycerol biosynthesis; phosphatidylglycerol from CDP-diacylglycerol: step 1/2.</text>
</comment>
<dbReference type="InterPro" id="IPR000462">
    <property type="entry name" value="CDP-OH_P_trans"/>
</dbReference>
<dbReference type="Pfam" id="PF01066">
    <property type="entry name" value="CDP-OH_P_transf"/>
    <property type="match status" value="1"/>
</dbReference>
<comment type="subcellular location">
    <subcellularLocation>
        <location evidence="1">Membrane</location>
        <topology evidence="1">Multi-pass membrane protein</topology>
    </subcellularLocation>
</comment>
<evidence type="ECO:0000256" key="16">
    <source>
        <dbReference type="RuleBase" id="RU003750"/>
    </source>
</evidence>
<feature type="transmembrane region" description="Helical" evidence="17">
    <location>
        <begin position="131"/>
        <end position="149"/>
    </location>
</feature>
<dbReference type="InterPro" id="IPR043130">
    <property type="entry name" value="CDP-OH_PTrfase_TM_dom"/>
</dbReference>
<accession>A0ABZ2H1B0</accession>
<dbReference type="EMBL" id="CP135136">
    <property type="protein sequence ID" value="WWR11978.1"/>
    <property type="molecule type" value="Genomic_DNA"/>
</dbReference>
<comment type="similarity">
    <text evidence="3 16">Belongs to the CDP-alcohol phosphatidyltransferase class-I family.</text>
</comment>
<dbReference type="RefSeq" id="WP_338521492.1">
    <property type="nucleotide sequence ID" value="NZ_CP135136.1"/>
</dbReference>
<evidence type="ECO:0000256" key="14">
    <source>
        <dbReference type="ARBA" id="ARBA00048586"/>
    </source>
</evidence>
<keyword evidence="10" id="KW-0443">Lipid metabolism</keyword>
<evidence type="ECO:0000256" key="1">
    <source>
        <dbReference type="ARBA" id="ARBA00004141"/>
    </source>
</evidence>
<reference evidence="18" key="1">
    <citation type="submission" date="2023-09" db="EMBL/GenBank/DDBJ databases">
        <title>Genomes of two closely related lineages of the louse Polyplax serrata with different host specificities.</title>
        <authorList>
            <person name="Martinu J."/>
            <person name="Tarabai H."/>
            <person name="Stefka J."/>
            <person name="Hypsa V."/>
        </authorList>
    </citation>
    <scope>NUCLEOTIDE SEQUENCE [LARGE SCALE GENOMIC DNA]</scope>
    <source>
        <strain evidence="18">HR10_N</strain>
    </source>
</reference>
<keyword evidence="6" id="KW-0444">Lipid biosynthesis</keyword>
<keyword evidence="7 16" id="KW-0808">Transferase</keyword>
<dbReference type="PANTHER" id="PTHR14269">
    <property type="entry name" value="CDP-DIACYLGLYCEROL--GLYCEROL-3-PHOSPHATE 3-PHOSPHATIDYLTRANSFERASE-RELATED"/>
    <property type="match status" value="1"/>
</dbReference>
<keyword evidence="9 17" id="KW-1133">Transmembrane helix</keyword>
<dbReference type="InterPro" id="IPR004570">
    <property type="entry name" value="Phosphatidylglycerol_P_synth"/>
</dbReference>
<comment type="catalytic activity">
    <reaction evidence="14">
        <text>a CDP-1,2-diacyl-sn-glycerol + sn-glycerol 3-phosphate = a 1,2-diacyl-sn-glycero-3-phospho-(1'-sn-glycero-3'-phosphate) + CMP + H(+)</text>
        <dbReference type="Rhea" id="RHEA:12593"/>
        <dbReference type="ChEBI" id="CHEBI:15378"/>
        <dbReference type="ChEBI" id="CHEBI:57597"/>
        <dbReference type="ChEBI" id="CHEBI:58332"/>
        <dbReference type="ChEBI" id="CHEBI:60110"/>
        <dbReference type="ChEBI" id="CHEBI:60377"/>
        <dbReference type="EC" id="2.7.8.5"/>
    </reaction>
</comment>
<evidence type="ECO:0000313" key="18">
    <source>
        <dbReference type="EMBL" id="WWR11978.1"/>
    </source>
</evidence>
<evidence type="ECO:0000256" key="10">
    <source>
        <dbReference type="ARBA" id="ARBA00023098"/>
    </source>
</evidence>
<evidence type="ECO:0000256" key="5">
    <source>
        <dbReference type="ARBA" id="ARBA00014944"/>
    </source>
</evidence>
<dbReference type="Proteomes" id="UP001360424">
    <property type="component" value="Chromosome"/>
</dbReference>
<proteinExistence type="inferred from homology"/>
<keyword evidence="12" id="KW-0594">Phospholipid biosynthesis</keyword>
<name>A0ABZ2H1B0_9GAMM</name>
<evidence type="ECO:0000256" key="9">
    <source>
        <dbReference type="ARBA" id="ARBA00022989"/>
    </source>
</evidence>
<evidence type="ECO:0000313" key="19">
    <source>
        <dbReference type="Proteomes" id="UP001360424"/>
    </source>
</evidence>
<evidence type="ECO:0000256" key="13">
    <source>
        <dbReference type="ARBA" id="ARBA00023264"/>
    </source>
</evidence>
<sequence>MNIFINVPNFLTFVRIVLIPIFILIFYLPFFWSNKLAAIVFAFASFTDCLDGYLARKLRQISVFGAFLDPVADKLLVVCSLLLLVGSKCINNIIVPAFIIIGREIIISALREWMAGMGDRTSIAVKYIGKVKTLIQMIALFLLIFFNSFHSFYFFVGLVLLYVSVILTLWSMIIYISIVRAQLIYYNN</sequence>
<dbReference type="EC" id="2.7.8.5" evidence="4 15"/>
<keyword evidence="13" id="KW-1208">Phospholipid metabolism</keyword>
<evidence type="ECO:0000256" key="8">
    <source>
        <dbReference type="ARBA" id="ARBA00022692"/>
    </source>
</evidence>
<feature type="transmembrane region" description="Helical" evidence="17">
    <location>
        <begin position="12"/>
        <end position="30"/>
    </location>
</feature>
<evidence type="ECO:0000256" key="7">
    <source>
        <dbReference type="ARBA" id="ARBA00022679"/>
    </source>
</evidence>
<dbReference type="GO" id="GO:0008444">
    <property type="term" value="F:CDP-diacylglycerol-glycerol-3-phosphate 3-phosphatidyltransferase activity"/>
    <property type="evidence" value="ECO:0007669"/>
    <property type="project" value="UniProtKB-EC"/>
</dbReference>
<feature type="transmembrane region" description="Helical" evidence="17">
    <location>
        <begin position="155"/>
        <end position="178"/>
    </location>
</feature>
<keyword evidence="8 17" id="KW-0812">Transmembrane</keyword>
<evidence type="ECO:0000256" key="6">
    <source>
        <dbReference type="ARBA" id="ARBA00022516"/>
    </source>
</evidence>
<keyword evidence="19" id="KW-1185">Reference proteome</keyword>
<dbReference type="PANTHER" id="PTHR14269:SF62">
    <property type="entry name" value="CDP-DIACYLGLYCEROL--GLYCEROL-3-PHOSPHATE 3-PHOSPHATIDYLTRANSFERASE 1, CHLOROPLASTIC"/>
    <property type="match status" value="1"/>
</dbReference>
<dbReference type="InterPro" id="IPR048254">
    <property type="entry name" value="CDP_ALCOHOL_P_TRANSF_CS"/>
</dbReference>
<keyword evidence="11 17" id="KW-0472">Membrane</keyword>
<dbReference type="NCBIfam" id="TIGR00560">
    <property type="entry name" value="pgsA"/>
    <property type="match status" value="1"/>
</dbReference>
<dbReference type="PIRSF" id="PIRSF000847">
    <property type="entry name" value="Phos_ph_gly_syn"/>
    <property type="match status" value="1"/>
</dbReference>
<dbReference type="PROSITE" id="PS00379">
    <property type="entry name" value="CDP_ALCOHOL_P_TRANSF"/>
    <property type="match status" value="1"/>
</dbReference>